<gene>
    <name evidence="10" type="ORF">R54876_GBNLAHCA_00637</name>
</gene>
<keyword evidence="11" id="KW-1185">Reference proteome</keyword>
<reference evidence="10 11" key="1">
    <citation type="submission" date="2024-01" db="EMBL/GenBank/DDBJ databases">
        <authorList>
            <person name="Botero Cardona J."/>
        </authorList>
    </citation>
    <scope>NUCLEOTIDE SEQUENCE [LARGE SCALE GENOMIC DNA]</scope>
    <source>
        <strain evidence="10 11">LMG 33000</strain>
    </source>
</reference>
<keyword evidence="7 9" id="KW-1133">Transmembrane helix</keyword>
<accession>A0ABP0EQJ6</accession>
<feature type="transmembrane region" description="Helical" evidence="9">
    <location>
        <begin position="235"/>
        <end position="255"/>
    </location>
</feature>
<sequence length="455" mass="49231">MTKKLSWKQTLLLVSLIFGMFFGAGNLIFPVHLGQLAAGHWLPATIGFVLSATMVPLLALIAFSTSKSESIFDLVKPLGGGLAIFFLIAVHVTMGPLVATPRAASIVYSLSFANWLPQGIQGVSQVVFFVLYFGLLYWVGVQKQSLTVIIGKYLNPIFIVLLAFIFILGILHPMGSLEHVASAEYQRHAFTAAFLEGYNTVDIFSSLIFGISIVQAINAMGFHGSQTTGKIIAKTGTFAMLGLALFYLGLILLGATSLGKLTVSDNGAQGLTQIVTYYLGSFGQAFLAVTAFLAVFTSAMGLTSSFAQDFHKIFPKVSYKVWLAFTVILAFLVANLGLDNIIAWTMPFLIFLYPLAIVLTILGLLAPWLGRDKILYQTTMFFTLFPAILDGLVRAPFAKSIGHLVGYLDQAGHLHPGLYQELLPGASVGFGWVLPAIIGFALGLILSRYHNKKAN</sequence>
<feature type="transmembrane region" description="Helical" evidence="9">
    <location>
        <begin position="12"/>
        <end position="29"/>
    </location>
</feature>
<feature type="transmembrane region" description="Helical" evidence="9">
    <location>
        <begin position="75"/>
        <end position="99"/>
    </location>
</feature>
<feature type="transmembrane region" description="Helical" evidence="9">
    <location>
        <begin position="422"/>
        <end position="446"/>
    </location>
</feature>
<dbReference type="PANTHER" id="PTHR30588:SF0">
    <property type="entry name" value="BRANCHED-CHAIN AMINO ACID PERMEASE BRNQ"/>
    <property type="match status" value="1"/>
</dbReference>
<dbReference type="Proteomes" id="UP001314241">
    <property type="component" value="Unassembled WGS sequence"/>
</dbReference>
<dbReference type="Pfam" id="PF05525">
    <property type="entry name" value="Branch_AA_trans"/>
    <property type="match status" value="1"/>
</dbReference>
<dbReference type="NCBIfam" id="TIGR00796">
    <property type="entry name" value="livcs"/>
    <property type="match status" value="1"/>
</dbReference>
<protein>
    <recommendedName>
        <fullName evidence="9">Branched-chain amino acid transport system carrier protein</fullName>
    </recommendedName>
</protein>
<dbReference type="PANTHER" id="PTHR30588">
    <property type="entry name" value="BRANCHED-CHAIN AMINO ACID TRANSPORT SYSTEM 2 CARRIER PROTEIN"/>
    <property type="match status" value="1"/>
</dbReference>
<evidence type="ECO:0000256" key="5">
    <source>
        <dbReference type="ARBA" id="ARBA00022692"/>
    </source>
</evidence>
<evidence type="ECO:0000313" key="10">
    <source>
        <dbReference type="EMBL" id="CAK8054077.1"/>
    </source>
</evidence>
<feature type="transmembrane region" description="Helical" evidence="9">
    <location>
        <begin position="119"/>
        <end position="141"/>
    </location>
</feature>
<dbReference type="InterPro" id="IPR004685">
    <property type="entry name" value="Brnchd-chn_aa_trnsp_Livcs"/>
</dbReference>
<comment type="similarity">
    <text evidence="2 9">Belongs to the branched chain amino acid transporter family.</text>
</comment>
<evidence type="ECO:0000256" key="9">
    <source>
        <dbReference type="RuleBase" id="RU362122"/>
    </source>
</evidence>
<dbReference type="EMBL" id="CAWVOH010000001">
    <property type="protein sequence ID" value="CAK8054077.1"/>
    <property type="molecule type" value="Genomic_DNA"/>
</dbReference>
<comment type="caution">
    <text evidence="10">The sequence shown here is derived from an EMBL/GenBank/DDBJ whole genome shotgun (WGS) entry which is preliminary data.</text>
</comment>
<keyword evidence="4" id="KW-1003">Cell membrane</keyword>
<evidence type="ECO:0000256" key="7">
    <source>
        <dbReference type="ARBA" id="ARBA00022989"/>
    </source>
</evidence>
<proteinExistence type="inferred from homology"/>
<comment type="function">
    <text evidence="9">Component of the transport system for branched-chain amino acids.</text>
</comment>
<name>A0ABP0EQJ6_9LACO</name>
<evidence type="ECO:0000256" key="8">
    <source>
        <dbReference type="ARBA" id="ARBA00023136"/>
    </source>
</evidence>
<feature type="transmembrane region" description="Helical" evidence="9">
    <location>
        <begin position="275"/>
        <end position="296"/>
    </location>
</feature>
<feature type="transmembrane region" description="Helical" evidence="9">
    <location>
        <begin position="41"/>
        <end position="63"/>
    </location>
</feature>
<keyword evidence="6 9" id="KW-0029">Amino-acid transport</keyword>
<evidence type="ECO:0000256" key="6">
    <source>
        <dbReference type="ARBA" id="ARBA00022970"/>
    </source>
</evidence>
<feature type="transmembrane region" description="Helical" evidence="9">
    <location>
        <begin position="203"/>
        <end position="223"/>
    </location>
</feature>
<comment type="subcellular location">
    <subcellularLocation>
        <location evidence="1 9">Cell membrane</location>
        <topology evidence="1 9">Multi-pass membrane protein</topology>
    </subcellularLocation>
</comment>
<evidence type="ECO:0000313" key="11">
    <source>
        <dbReference type="Proteomes" id="UP001314241"/>
    </source>
</evidence>
<organism evidence="10 11">
    <name type="scientific">Eupransor demetentiae</name>
    <dbReference type="NCBI Taxonomy" id="3109584"/>
    <lineage>
        <taxon>Bacteria</taxon>
        <taxon>Bacillati</taxon>
        <taxon>Bacillota</taxon>
        <taxon>Bacilli</taxon>
        <taxon>Lactobacillales</taxon>
        <taxon>Lactobacillaceae</taxon>
        <taxon>Eupransor</taxon>
    </lineage>
</organism>
<feature type="transmembrane region" description="Helical" evidence="9">
    <location>
        <begin position="381"/>
        <end position="402"/>
    </location>
</feature>
<dbReference type="RefSeq" id="WP_349641619.1">
    <property type="nucleotide sequence ID" value="NZ_CAWVOH010000001.1"/>
</dbReference>
<feature type="transmembrane region" description="Helical" evidence="9">
    <location>
        <begin position="153"/>
        <end position="171"/>
    </location>
</feature>
<keyword evidence="5 9" id="KW-0812">Transmembrane</keyword>
<evidence type="ECO:0000256" key="3">
    <source>
        <dbReference type="ARBA" id="ARBA00022448"/>
    </source>
</evidence>
<keyword evidence="8 9" id="KW-0472">Membrane</keyword>
<feature type="transmembrane region" description="Helical" evidence="9">
    <location>
        <begin position="350"/>
        <end position="369"/>
    </location>
</feature>
<keyword evidence="3 9" id="KW-0813">Transport</keyword>
<evidence type="ECO:0000256" key="4">
    <source>
        <dbReference type="ARBA" id="ARBA00022475"/>
    </source>
</evidence>
<feature type="transmembrane region" description="Helical" evidence="9">
    <location>
        <begin position="317"/>
        <end position="338"/>
    </location>
</feature>
<evidence type="ECO:0000256" key="1">
    <source>
        <dbReference type="ARBA" id="ARBA00004651"/>
    </source>
</evidence>
<evidence type="ECO:0000256" key="2">
    <source>
        <dbReference type="ARBA" id="ARBA00008540"/>
    </source>
</evidence>